<evidence type="ECO:0000313" key="3">
    <source>
        <dbReference type="Proteomes" id="UP001199322"/>
    </source>
</evidence>
<dbReference type="Proteomes" id="UP001199322">
    <property type="component" value="Unassembled WGS sequence"/>
</dbReference>
<name>A0A9Q2H6H1_RALPI</name>
<dbReference type="AlphaFoldDB" id="A0A9Q2H6H1"/>
<gene>
    <name evidence="2" type="ORF">DEE74_23890</name>
</gene>
<keyword evidence="1" id="KW-0812">Transmembrane</keyword>
<evidence type="ECO:0000256" key="1">
    <source>
        <dbReference type="SAM" id="Phobius"/>
    </source>
</evidence>
<sequence>MILYNSEGELCGYYREVQPRRRPWGLYVFYAVMFVLMAGTFVLAMLAPKKLEKEHVGRDGLFRDAVRVDCPAGAAYAHASECIRSRHGVGFFFVDDNGLPRVVPVVGVGRFE</sequence>
<dbReference type="EMBL" id="QGBI01000031">
    <property type="protein sequence ID" value="MBX3892914.1"/>
    <property type="molecule type" value="Genomic_DNA"/>
</dbReference>
<reference evidence="2" key="1">
    <citation type="submission" date="2018-06" db="EMBL/GenBank/DDBJ databases">
        <authorList>
            <person name="O'Rourke A."/>
        </authorList>
    </citation>
    <scope>NUCLEOTIDE SEQUENCE</scope>
    <source>
        <strain evidence="2">132550021-3</strain>
    </source>
</reference>
<evidence type="ECO:0008006" key="4">
    <source>
        <dbReference type="Google" id="ProtNLM"/>
    </source>
</evidence>
<keyword evidence="1" id="KW-0472">Membrane</keyword>
<protein>
    <recommendedName>
        <fullName evidence="4">Transmembrane protein</fullName>
    </recommendedName>
</protein>
<dbReference type="RefSeq" id="WP_116575147.1">
    <property type="nucleotide sequence ID" value="NZ_JACBXL010000001.1"/>
</dbReference>
<keyword evidence="1" id="KW-1133">Transmembrane helix</keyword>
<evidence type="ECO:0000313" key="2">
    <source>
        <dbReference type="EMBL" id="MBX3892914.1"/>
    </source>
</evidence>
<organism evidence="2 3">
    <name type="scientific">Ralstonia pickettii</name>
    <name type="common">Burkholderia pickettii</name>
    <dbReference type="NCBI Taxonomy" id="329"/>
    <lineage>
        <taxon>Bacteria</taxon>
        <taxon>Pseudomonadati</taxon>
        <taxon>Pseudomonadota</taxon>
        <taxon>Betaproteobacteria</taxon>
        <taxon>Burkholderiales</taxon>
        <taxon>Burkholderiaceae</taxon>
        <taxon>Ralstonia</taxon>
    </lineage>
</organism>
<proteinExistence type="predicted"/>
<comment type="caution">
    <text evidence="2">The sequence shown here is derived from an EMBL/GenBank/DDBJ whole genome shotgun (WGS) entry which is preliminary data.</text>
</comment>
<feature type="transmembrane region" description="Helical" evidence="1">
    <location>
        <begin position="24"/>
        <end position="46"/>
    </location>
</feature>
<accession>A0A9Q2H6H1</accession>